<evidence type="ECO:0000256" key="1">
    <source>
        <dbReference type="SAM" id="Coils"/>
    </source>
</evidence>
<sequence length="401" mass="47011">MNIEIKIIEDTQKLLSEDRITQSDVDEIFDKLDKLLFSETYDSKKFGVLLNTKIVDKLFNEVTGLENEISKLGNSRSNLEKKQNLIAKENILNNLMIKLFTSYSDYLNKSEAYKVFANTYLQRVEDLCQNLLNRNVNEEYPFPEYYDKSNANRIITEIEEYYKKIFLNPENTVFVKTRLTKLSDSLKIKIVNVENEIGIWKQRKDKYQKKLLSFSSEQSEEKDRTFDLYDCEMSGVINLLHYKNDIVNLYNHIVDEYPFINSKPITISDITVFGNSNLDIIKYMYSEYSDFIDETVTDESNFVQTFMDLPITHKINLINGSLPDYAYFIKSLKPFFISKYKDESGVYNQWWSDRFLFSGKEKTKRDISNMISALDKGRGASKKSATKNIVDFLSSSYHRPT</sequence>
<name>A0ABU1E181_9FLAO</name>
<evidence type="ECO:0008006" key="4">
    <source>
        <dbReference type="Google" id="ProtNLM"/>
    </source>
</evidence>
<dbReference type="Proteomes" id="UP001260959">
    <property type="component" value="Unassembled WGS sequence"/>
</dbReference>
<evidence type="ECO:0000313" key="2">
    <source>
        <dbReference type="EMBL" id="MDR4951553.1"/>
    </source>
</evidence>
<evidence type="ECO:0000313" key="3">
    <source>
        <dbReference type="Proteomes" id="UP001260959"/>
    </source>
</evidence>
<comment type="caution">
    <text evidence="2">The sequence shown here is derived from an EMBL/GenBank/DDBJ whole genome shotgun (WGS) entry which is preliminary data.</text>
</comment>
<accession>A0ABU1E181</accession>
<keyword evidence="3" id="KW-1185">Reference proteome</keyword>
<keyword evidence="1" id="KW-0175">Coiled coil</keyword>
<feature type="coiled-coil region" evidence="1">
    <location>
        <begin position="55"/>
        <end position="82"/>
    </location>
</feature>
<reference evidence="2 3" key="1">
    <citation type="submission" date="2023-08" db="EMBL/GenBank/DDBJ databases">
        <authorList>
            <person name="Maltman C."/>
        </authorList>
    </citation>
    <scope>NUCLEOTIDE SEQUENCE [LARGE SCALE GENOMIC DNA]</scope>
    <source>
        <strain evidence="2 3">ES2</strain>
    </source>
</reference>
<gene>
    <name evidence="2" type="ORF">REB14_05055</name>
</gene>
<organism evidence="2 3">
    <name type="scientific">Chryseobacterium metallicongregator</name>
    <dbReference type="NCBI Taxonomy" id="3073042"/>
    <lineage>
        <taxon>Bacteria</taxon>
        <taxon>Pseudomonadati</taxon>
        <taxon>Bacteroidota</taxon>
        <taxon>Flavobacteriia</taxon>
        <taxon>Flavobacteriales</taxon>
        <taxon>Weeksellaceae</taxon>
        <taxon>Chryseobacterium group</taxon>
        <taxon>Chryseobacterium</taxon>
    </lineage>
</organism>
<protein>
    <recommendedName>
        <fullName evidence="4">Exonuclease SbcC</fullName>
    </recommendedName>
</protein>
<proteinExistence type="predicted"/>
<dbReference type="RefSeq" id="WP_309521663.1">
    <property type="nucleotide sequence ID" value="NZ_JAVIXS010000003.1"/>
</dbReference>
<dbReference type="EMBL" id="JAVIXS010000003">
    <property type="protein sequence ID" value="MDR4951553.1"/>
    <property type="molecule type" value="Genomic_DNA"/>
</dbReference>